<gene>
    <name evidence="2" type="primary">LOC100181229</name>
</gene>
<evidence type="ECO:0000313" key="3">
    <source>
        <dbReference type="Proteomes" id="UP000008144"/>
    </source>
</evidence>
<dbReference type="GeneID" id="100181229"/>
<evidence type="ECO:0000256" key="1">
    <source>
        <dbReference type="SAM" id="MobiDB-lite"/>
    </source>
</evidence>
<feature type="compositionally biased region" description="Low complexity" evidence="1">
    <location>
        <begin position="259"/>
        <end position="277"/>
    </location>
</feature>
<dbReference type="Ensembl" id="ENSCINT00000010994.3">
    <property type="protein sequence ID" value="ENSCINP00000010994.3"/>
    <property type="gene ID" value="ENSCING00000005350.3"/>
</dbReference>
<dbReference type="GeneTree" id="ENSGT00530000066267"/>
<feature type="region of interest" description="Disordered" evidence="1">
    <location>
        <begin position="1"/>
        <end position="32"/>
    </location>
</feature>
<accession>F7ALQ1</accession>
<accession>A0A1W2WAE2</accession>
<keyword evidence="3" id="KW-1185">Reference proteome</keyword>
<dbReference type="RefSeq" id="XP_002127535.1">
    <property type="nucleotide sequence ID" value="XM_002127499.3"/>
</dbReference>
<evidence type="ECO:0000313" key="2">
    <source>
        <dbReference type="Ensembl" id="ENSCINP00000010994.3"/>
    </source>
</evidence>
<reference evidence="2" key="2">
    <citation type="submission" date="2025-08" db="UniProtKB">
        <authorList>
            <consortium name="Ensembl"/>
        </authorList>
    </citation>
    <scope>IDENTIFICATION</scope>
</reference>
<dbReference type="HOGENOM" id="CLU_648839_0_0_1"/>
<name>F7ALQ1_CIOIN</name>
<feature type="region of interest" description="Disordered" evidence="1">
    <location>
        <begin position="249"/>
        <end position="291"/>
    </location>
</feature>
<dbReference type="Proteomes" id="UP000008144">
    <property type="component" value="Unassembled WGS sequence"/>
</dbReference>
<reference evidence="2" key="3">
    <citation type="submission" date="2025-09" db="UniProtKB">
        <authorList>
            <consortium name="Ensembl"/>
        </authorList>
    </citation>
    <scope>IDENTIFICATION</scope>
</reference>
<proteinExistence type="predicted"/>
<feature type="region of interest" description="Disordered" evidence="1">
    <location>
        <begin position="366"/>
        <end position="423"/>
    </location>
</feature>
<dbReference type="InParanoid" id="F7ALQ1"/>
<feature type="compositionally biased region" description="Polar residues" evidence="1">
    <location>
        <begin position="278"/>
        <end position="291"/>
    </location>
</feature>
<feature type="compositionally biased region" description="Polar residues" evidence="1">
    <location>
        <begin position="367"/>
        <end position="397"/>
    </location>
</feature>
<dbReference type="AlphaFoldDB" id="F7ALQ1"/>
<protein>
    <submittedName>
        <fullName evidence="2">Uncharacterized LOC100181229</fullName>
    </submittedName>
</protein>
<reference evidence="3" key="1">
    <citation type="journal article" date="2002" name="Science">
        <title>The draft genome of Ciona intestinalis: insights into chordate and vertebrate origins.</title>
        <authorList>
            <person name="Dehal P."/>
            <person name="Satou Y."/>
            <person name="Campbell R.K."/>
            <person name="Chapman J."/>
            <person name="Degnan B."/>
            <person name="De Tomaso A."/>
            <person name="Davidson B."/>
            <person name="Di Gregorio A."/>
            <person name="Gelpke M."/>
            <person name="Goodstein D.M."/>
            <person name="Harafuji N."/>
            <person name="Hastings K.E."/>
            <person name="Ho I."/>
            <person name="Hotta K."/>
            <person name="Huang W."/>
            <person name="Kawashima T."/>
            <person name="Lemaire P."/>
            <person name="Martinez D."/>
            <person name="Meinertzhagen I.A."/>
            <person name="Necula S."/>
            <person name="Nonaka M."/>
            <person name="Putnam N."/>
            <person name="Rash S."/>
            <person name="Saiga H."/>
            <person name="Satake M."/>
            <person name="Terry A."/>
            <person name="Yamada L."/>
            <person name="Wang H.G."/>
            <person name="Awazu S."/>
            <person name="Azumi K."/>
            <person name="Boore J."/>
            <person name="Branno M."/>
            <person name="Chin-Bow S."/>
            <person name="DeSantis R."/>
            <person name="Doyle S."/>
            <person name="Francino P."/>
            <person name="Keys D.N."/>
            <person name="Haga S."/>
            <person name="Hayashi H."/>
            <person name="Hino K."/>
            <person name="Imai K.S."/>
            <person name="Inaba K."/>
            <person name="Kano S."/>
            <person name="Kobayashi K."/>
            <person name="Kobayashi M."/>
            <person name="Lee B.I."/>
            <person name="Makabe K.W."/>
            <person name="Manohar C."/>
            <person name="Matassi G."/>
            <person name="Medina M."/>
            <person name="Mochizuki Y."/>
            <person name="Mount S."/>
            <person name="Morishita T."/>
            <person name="Miura S."/>
            <person name="Nakayama A."/>
            <person name="Nishizaka S."/>
            <person name="Nomoto H."/>
            <person name="Ohta F."/>
            <person name="Oishi K."/>
            <person name="Rigoutsos I."/>
            <person name="Sano M."/>
            <person name="Sasaki A."/>
            <person name="Sasakura Y."/>
            <person name="Shoguchi E."/>
            <person name="Shin-i T."/>
            <person name="Spagnuolo A."/>
            <person name="Stainier D."/>
            <person name="Suzuki M.M."/>
            <person name="Tassy O."/>
            <person name="Takatori N."/>
            <person name="Tokuoka M."/>
            <person name="Yagi K."/>
            <person name="Yoshizaki F."/>
            <person name="Wada S."/>
            <person name="Zhang C."/>
            <person name="Hyatt P.D."/>
            <person name="Larimer F."/>
            <person name="Detter C."/>
            <person name="Doggett N."/>
            <person name="Glavina T."/>
            <person name="Hawkins T."/>
            <person name="Richardson P."/>
            <person name="Lucas S."/>
            <person name="Kohara Y."/>
            <person name="Levine M."/>
            <person name="Satoh N."/>
            <person name="Rokhsar D.S."/>
        </authorList>
    </citation>
    <scope>NUCLEOTIDE SEQUENCE [LARGE SCALE GENOMIC DNA]</scope>
</reference>
<feature type="compositionally biased region" description="Polar residues" evidence="1">
    <location>
        <begin position="249"/>
        <end position="258"/>
    </location>
</feature>
<organism evidence="2 3">
    <name type="scientific">Ciona intestinalis</name>
    <name type="common">Transparent sea squirt</name>
    <name type="synonym">Ascidia intestinalis</name>
    <dbReference type="NCBI Taxonomy" id="7719"/>
    <lineage>
        <taxon>Eukaryota</taxon>
        <taxon>Metazoa</taxon>
        <taxon>Chordata</taxon>
        <taxon>Tunicata</taxon>
        <taxon>Ascidiacea</taxon>
        <taxon>Phlebobranchia</taxon>
        <taxon>Cionidae</taxon>
        <taxon>Ciona</taxon>
    </lineage>
</organism>
<sequence length="423" mass="47216">MEGKDEAKRWNCSQQKFASQMPRGTRLDASGSKLEVKGARNYTSQSLCIEQNEMFEDIVLRGMRADGLSTKLGVKNNKESISKLVGGLFGKDHRYDVVMSHYNTKRQRNNCAKTIFATMTGEELKMIRAEMFPTTIDLQIRNNLQQFFETQRHKLKDAIEVLCKMQETFKELAPVAELLSTHNFQTRGFFVDVLVSMCNFIIQVLEAVNDFGIPTDTSQPEPQYNAGKDANDTTVAEILLSVGSNPNYLNTPTQAPNSNPVTNDTTTKPTTVIIKSSDVNGNNKSNTADGTQMEDTCKEWTTVEMVEGDGQTRYLLVKTPKGEDGGIDAEKLIQLLHNNEGVVLDSNNVQTTQFLNNVEKSDYLVQGGQTNTPATQSTVDTNQQNPSTNLVENQQELNKADNEENPPNVDDDDPLSRKRVKLK</sequence>
<dbReference type="KEGG" id="cin:100181229"/>
<dbReference type="OrthoDB" id="10183837at2759"/>